<dbReference type="PROSITE" id="PS00086">
    <property type="entry name" value="CYTOCHROME_P450"/>
    <property type="match status" value="1"/>
</dbReference>
<keyword evidence="15" id="KW-1185">Reference proteome</keyword>
<keyword evidence="5" id="KW-0812">Transmembrane</keyword>
<feature type="coiled-coil region" evidence="13">
    <location>
        <begin position="333"/>
        <end position="364"/>
    </location>
</feature>
<keyword evidence="13" id="KW-0175">Coiled coil</keyword>
<dbReference type="GO" id="GO:0005506">
    <property type="term" value="F:iron ion binding"/>
    <property type="evidence" value="ECO:0007669"/>
    <property type="project" value="InterPro"/>
</dbReference>
<dbReference type="Gene3D" id="1.10.630.10">
    <property type="entry name" value="Cytochrome P450"/>
    <property type="match status" value="1"/>
</dbReference>
<comment type="subcellular location">
    <subcellularLocation>
        <location evidence="2">Membrane</location>
    </subcellularLocation>
</comment>
<protein>
    <recommendedName>
        <fullName evidence="16">Cytochrome P450</fullName>
    </recommendedName>
</protein>
<accession>A0A9P6PN80</accession>
<dbReference type="GO" id="GO:0004497">
    <property type="term" value="F:monooxygenase activity"/>
    <property type="evidence" value="ECO:0007669"/>
    <property type="project" value="UniProtKB-KW"/>
</dbReference>
<keyword evidence="8 11" id="KW-0408">Iron</keyword>
<evidence type="ECO:0000256" key="10">
    <source>
        <dbReference type="ARBA" id="ARBA00023136"/>
    </source>
</evidence>
<evidence type="ECO:0000256" key="7">
    <source>
        <dbReference type="ARBA" id="ARBA00022989"/>
    </source>
</evidence>
<dbReference type="InterPro" id="IPR036396">
    <property type="entry name" value="Cyt_P450_sf"/>
</dbReference>
<dbReference type="GO" id="GO:0016705">
    <property type="term" value="F:oxidoreductase activity, acting on paired donors, with incorporation or reduction of molecular oxygen"/>
    <property type="evidence" value="ECO:0007669"/>
    <property type="project" value="InterPro"/>
</dbReference>
<evidence type="ECO:0008006" key="16">
    <source>
        <dbReference type="Google" id="ProtNLM"/>
    </source>
</evidence>
<dbReference type="GO" id="GO:0020037">
    <property type="term" value="F:heme binding"/>
    <property type="evidence" value="ECO:0007669"/>
    <property type="project" value="InterPro"/>
</dbReference>
<evidence type="ECO:0000256" key="8">
    <source>
        <dbReference type="ARBA" id="ARBA00023004"/>
    </source>
</evidence>
<dbReference type="PANTHER" id="PTHR46206:SF5">
    <property type="entry name" value="P450, PUTATIVE (EUROFUNG)-RELATED"/>
    <property type="match status" value="1"/>
</dbReference>
<reference evidence="14" key="1">
    <citation type="journal article" date="2020" name="Fungal Divers.">
        <title>Resolving the Mortierellaceae phylogeny through synthesis of multi-gene phylogenetics and phylogenomics.</title>
        <authorList>
            <person name="Vandepol N."/>
            <person name="Liber J."/>
            <person name="Desiro A."/>
            <person name="Na H."/>
            <person name="Kennedy M."/>
            <person name="Barry K."/>
            <person name="Grigoriev I.V."/>
            <person name="Miller A.N."/>
            <person name="O'Donnell K."/>
            <person name="Stajich J.E."/>
            <person name="Bonito G."/>
        </authorList>
    </citation>
    <scope>NUCLEOTIDE SEQUENCE</scope>
    <source>
        <strain evidence="14">BC1065</strain>
    </source>
</reference>
<keyword evidence="9 12" id="KW-0503">Monooxygenase</keyword>
<organism evidence="14 15">
    <name type="scientific">Actinomortierella ambigua</name>
    <dbReference type="NCBI Taxonomy" id="1343610"/>
    <lineage>
        <taxon>Eukaryota</taxon>
        <taxon>Fungi</taxon>
        <taxon>Fungi incertae sedis</taxon>
        <taxon>Mucoromycota</taxon>
        <taxon>Mortierellomycotina</taxon>
        <taxon>Mortierellomycetes</taxon>
        <taxon>Mortierellales</taxon>
        <taxon>Mortierellaceae</taxon>
        <taxon>Actinomortierella</taxon>
    </lineage>
</organism>
<evidence type="ECO:0000256" key="6">
    <source>
        <dbReference type="ARBA" id="ARBA00022723"/>
    </source>
</evidence>
<dbReference type="InterPro" id="IPR002403">
    <property type="entry name" value="Cyt_P450_E_grp-IV"/>
</dbReference>
<gene>
    <name evidence="14" type="ORF">DFQ27_000538</name>
</gene>
<evidence type="ECO:0000256" key="11">
    <source>
        <dbReference type="PIRSR" id="PIRSR602403-1"/>
    </source>
</evidence>
<evidence type="ECO:0000256" key="9">
    <source>
        <dbReference type="ARBA" id="ARBA00023033"/>
    </source>
</evidence>
<dbReference type="PANTHER" id="PTHR46206">
    <property type="entry name" value="CYTOCHROME P450"/>
    <property type="match status" value="1"/>
</dbReference>
<evidence type="ECO:0000256" key="2">
    <source>
        <dbReference type="ARBA" id="ARBA00004370"/>
    </source>
</evidence>
<dbReference type="Proteomes" id="UP000807716">
    <property type="component" value="Unassembled WGS sequence"/>
</dbReference>
<dbReference type="PRINTS" id="PR00465">
    <property type="entry name" value="EP450IV"/>
</dbReference>
<dbReference type="EMBL" id="JAAAJB010001130">
    <property type="protein sequence ID" value="KAG0248918.1"/>
    <property type="molecule type" value="Genomic_DNA"/>
</dbReference>
<evidence type="ECO:0000256" key="3">
    <source>
        <dbReference type="ARBA" id="ARBA00010617"/>
    </source>
</evidence>
<evidence type="ECO:0000313" key="14">
    <source>
        <dbReference type="EMBL" id="KAG0248918.1"/>
    </source>
</evidence>
<keyword evidence="12" id="KW-0560">Oxidoreductase</keyword>
<dbReference type="Pfam" id="PF00067">
    <property type="entry name" value="p450"/>
    <property type="match status" value="1"/>
</dbReference>
<dbReference type="CDD" id="cd11041">
    <property type="entry name" value="CYP503A1-like"/>
    <property type="match status" value="1"/>
</dbReference>
<dbReference type="SUPFAM" id="SSF48264">
    <property type="entry name" value="Cytochrome P450"/>
    <property type="match status" value="1"/>
</dbReference>
<comment type="similarity">
    <text evidence="3 12">Belongs to the cytochrome P450 family.</text>
</comment>
<keyword evidence="7" id="KW-1133">Transmembrane helix</keyword>
<dbReference type="InterPro" id="IPR001128">
    <property type="entry name" value="Cyt_P450"/>
</dbReference>
<dbReference type="GO" id="GO:0016020">
    <property type="term" value="C:membrane"/>
    <property type="evidence" value="ECO:0007669"/>
    <property type="project" value="UniProtKB-SubCell"/>
</dbReference>
<keyword evidence="10" id="KW-0472">Membrane</keyword>
<keyword evidence="6 11" id="KW-0479">Metal-binding</keyword>
<feature type="binding site" description="axial binding residue" evidence="11">
    <location>
        <position position="481"/>
    </location>
    <ligand>
        <name>heme</name>
        <dbReference type="ChEBI" id="CHEBI:30413"/>
    </ligand>
    <ligandPart>
        <name>Fe</name>
        <dbReference type="ChEBI" id="CHEBI:18248"/>
    </ligandPart>
</feature>
<name>A0A9P6PN80_9FUNG</name>
<dbReference type="OrthoDB" id="1844152at2759"/>
<comment type="caution">
    <text evidence="14">The sequence shown here is derived from an EMBL/GenBank/DDBJ whole genome shotgun (WGS) entry which is preliminary data.</text>
</comment>
<evidence type="ECO:0000256" key="1">
    <source>
        <dbReference type="ARBA" id="ARBA00001971"/>
    </source>
</evidence>
<evidence type="ECO:0000256" key="13">
    <source>
        <dbReference type="SAM" id="Coils"/>
    </source>
</evidence>
<dbReference type="InterPro" id="IPR017972">
    <property type="entry name" value="Cyt_P450_CS"/>
</dbReference>
<dbReference type="AlphaFoldDB" id="A0A9P6PN80"/>
<keyword evidence="4 11" id="KW-0349">Heme</keyword>
<proteinExistence type="inferred from homology"/>
<evidence type="ECO:0000256" key="12">
    <source>
        <dbReference type="RuleBase" id="RU000461"/>
    </source>
</evidence>
<comment type="cofactor">
    <cofactor evidence="1 11">
        <name>heme</name>
        <dbReference type="ChEBI" id="CHEBI:30413"/>
    </cofactor>
</comment>
<sequence length="535" mass="60520">MLFNLLVNIQSSDQPGAIKVNVPLVAFTASLAYLAIKVAGSYCSQNWLTSLDIPTVALKTGATTHDQEYRQDPQAFMLKCEREYGPVYNVYLMNQLLTIVSGPDLAREFYLNKDLSFADALDKITGMRTYIYSLTKSNQVVDNMVIHWLVRDFVTPKVHLFMPSVVRNMEEQLDSQLEHCDRKLIKEPIRIIEKIVGSAMACVFMGEEIGRQPQVIDTFVRCAPDFATAIGHGTKDFWRLLYLKFKYAYTSPMTKHIKVLVDAATPVILRRRKEEAEQGAAYVRPHDVLQGMLDNFDKYNFVDIEDVCGHLLLLVLASVNNASDFGANMLYYLAQYHEHTDKLREEIQEVLSEEAREIEDLAIKDGNTADAPKIIKPSDALTANALKKMVHLDSFVREALRYRSEMHSFTHLARKDLTLSNGFRIPKGRLVAINLRSTHMEEALQGPDPMEFRPWRFVGKGKSASKVGTDFLQFGMGKRACPGRFIATHDLKALVCLMLSRFSKIEMEDPSKADAALHARQHAPTVTGLLFTSHH</sequence>
<evidence type="ECO:0000256" key="4">
    <source>
        <dbReference type="ARBA" id="ARBA00022617"/>
    </source>
</evidence>
<evidence type="ECO:0000256" key="5">
    <source>
        <dbReference type="ARBA" id="ARBA00022692"/>
    </source>
</evidence>
<evidence type="ECO:0000313" key="15">
    <source>
        <dbReference type="Proteomes" id="UP000807716"/>
    </source>
</evidence>